<organism evidence="14 15">
    <name type="scientific">Acrocarpospora corrugata</name>
    <dbReference type="NCBI Taxonomy" id="35763"/>
    <lineage>
        <taxon>Bacteria</taxon>
        <taxon>Bacillati</taxon>
        <taxon>Actinomycetota</taxon>
        <taxon>Actinomycetes</taxon>
        <taxon>Streptosporangiales</taxon>
        <taxon>Streptosporangiaceae</taxon>
        <taxon>Acrocarpospora</taxon>
    </lineage>
</organism>
<dbReference type="CDD" id="cd00082">
    <property type="entry name" value="HisKA"/>
    <property type="match status" value="1"/>
</dbReference>
<dbReference type="Gene3D" id="3.30.565.10">
    <property type="entry name" value="Histidine kinase-like ATPase, C-terminal domain"/>
    <property type="match status" value="1"/>
</dbReference>
<dbReference type="InterPro" id="IPR036097">
    <property type="entry name" value="HisK_dim/P_sf"/>
</dbReference>
<dbReference type="Proteomes" id="UP000334990">
    <property type="component" value="Unassembled WGS sequence"/>
</dbReference>
<dbReference type="SMART" id="SM00388">
    <property type="entry name" value="HisKA"/>
    <property type="match status" value="1"/>
</dbReference>
<dbReference type="InterPro" id="IPR036890">
    <property type="entry name" value="HATPase_C_sf"/>
</dbReference>
<comment type="subcellular location">
    <subcellularLocation>
        <location evidence="2">Cell membrane</location>
    </subcellularLocation>
</comment>
<comment type="caution">
    <text evidence="14">The sequence shown here is derived from an EMBL/GenBank/DDBJ whole genome shotgun (WGS) entry which is preliminary data.</text>
</comment>
<dbReference type="GO" id="GO:0000155">
    <property type="term" value="F:phosphorelay sensor kinase activity"/>
    <property type="evidence" value="ECO:0007669"/>
    <property type="project" value="InterPro"/>
</dbReference>
<dbReference type="Pfam" id="PF02518">
    <property type="entry name" value="HATPase_c"/>
    <property type="match status" value="1"/>
</dbReference>
<dbReference type="InterPro" id="IPR003661">
    <property type="entry name" value="HisK_dim/P_dom"/>
</dbReference>
<evidence type="ECO:0000256" key="4">
    <source>
        <dbReference type="ARBA" id="ARBA00022553"/>
    </source>
</evidence>
<keyword evidence="6 11" id="KW-0812">Transmembrane</keyword>
<dbReference type="InterPro" id="IPR005467">
    <property type="entry name" value="His_kinase_dom"/>
</dbReference>
<keyword evidence="7 14" id="KW-0418">Kinase</keyword>
<dbReference type="Pfam" id="PF00672">
    <property type="entry name" value="HAMP"/>
    <property type="match status" value="1"/>
</dbReference>
<feature type="transmembrane region" description="Helical" evidence="11">
    <location>
        <begin position="20"/>
        <end position="42"/>
    </location>
</feature>
<name>A0A5M3W751_9ACTN</name>
<dbReference type="Gene3D" id="1.10.287.130">
    <property type="match status" value="1"/>
</dbReference>
<accession>A0A5M3W751</accession>
<evidence type="ECO:0000313" key="15">
    <source>
        <dbReference type="Proteomes" id="UP000334990"/>
    </source>
</evidence>
<dbReference type="InterPro" id="IPR004358">
    <property type="entry name" value="Sig_transdc_His_kin-like_C"/>
</dbReference>
<dbReference type="SMART" id="SM00387">
    <property type="entry name" value="HATPase_c"/>
    <property type="match status" value="1"/>
</dbReference>
<protein>
    <recommendedName>
        <fullName evidence="3">histidine kinase</fullName>
        <ecNumber evidence="3">2.7.13.3</ecNumber>
    </recommendedName>
</protein>
<feature type="domain" description="Histidine kinase" evidence="12">
    <location>
        <begin position="251"/>
        <end position="457"/>
    </location>
</feature>
<dbReference type="CDD" id="cd00075">
    <property type="entry name" value="HATPase"/>
    <property type="match status" value="1"/>
</dbReference>
<evidence type="ECO:0000256" key="9">
    <source>
        <dbReference type="ARBA" id="ARBA00023012"/>
    </source>
</evidence>
<dbReference type="PANTHER" id="PTHR45436:SF5">
    <property type="entry name" value="SENSOR HISTIDINE KINASE TRCS"/>
    <property type="match status" value="1"/>
</dbReference>
<dbReference type="SUPFAM" id="SSF47384">
    <property type="entry name" value="Homodimeric domain of signal transducing histidine kinase"/>
    <property type="match status" value="1"/>
</dbReference>
<evidence type="ECO:0000313" key="14">
    <source>
        <dbReference type="EMBL" id="GES04626.1"/>
    </source>
</evidence>
<dbReference type="PROSITE" id="PS50885">
    <property type="entry name" value="HAMP"/>
    <property type="match status" value="1"/>
</dbReference>
<evidence type="ECO:0000256" key="8">
    <source>
        <dbReference type="ARBA" id="ARBA00022989"/>
    </source>
</evidence>
<evidence type="ECO:0000256" key="11">
    <source>
        <dbReference type="SAM" id="Phobius"/>
    </source>
</evidence>
<dbReference type="InterPro" id="IPR003660">
    <property type="entry name" value="HAMP_dom"/>
</dbReference>
<evidence type="ECO:0000256" key="1">
    <source>
        <dbReference type="ARBA" id="ARBA00000085"/>
    </source>
</evidence>
<comment type="catalytic activity">
    <reaction evidence="1">
        <text>ATP + protein L-histidine = ADP + protein N-phospho-L-histidine.</text>
        <dbReference type="EC" id="2.7.13.3"/>
    </reaction>
</comment>
<dbReference type="PROSITE" id="PS50109">
    <property type="entry name" value="HIS_KIN"/>
    <property type="match status" value="1"/>
</dbReference>
<dbReference type="Gene3D" id="6.10.340.10">
    <property type="match status" value="1"/>
</dbReference>
<keyword evidence="10 11" id="KW-0472">Membrane</keyword>
<evidence type="ECO:0000256" key="3">
    <source>
        <dbReference type="ARBA" id="ARBA00012438"/>
    </source>
</evidence>
<dbReference type="EMBL" id="BLAD01000084">
    <property type="protein sequence ID" value="GES04626.1"/>
    <property type="molecule type" value="Genomic_DNA"/>
</dbReference>
<dbReference type="SUPFAM" id="SSF55874">
    <property type="entry name" value="ATPase domain of HSP90 chaperone/DNA topoisomerase II/histidine kinase"/>
    <property type="match status" value="1"/>
</dbReference>
<evidence type="ECO:0000256" key="6">
    <source>
        <dbReference type="ARBA" id="ARBA00022692"/>
    </source>
</evidence>
<evidence type="ECO:0000259" key="13">
    <source>
        <dbReference type="PROSITE" id="PS50885"/>
    </source>
</evidence>
<dbReference type="EC" id="2.7.13.3" evidence="3"/>
<keyword evidence="8 11" id="KW-1133">Transmembrane helix</keyword>
<evidence type="ECO:0000256" key="7">
    <source>
        <dbReference type="ARBA" id="ARBA00022777"/>
    </source>
</evidence>
<evidence type="ECO:0000256" key="5">
    <source>
        <dbReference type="ARBA" id="ARBA00022679"/>
    </source>
</evidence>
<dbReference type="GO" id="GO:0005886">
    <property type="term" value="C:plasma membrane"/>
    <property type="evidence" value="ECO:0007669"/>
    <property type="project" value="UniProtKB-SubCell"/>
</dbReference>
<dbReference type="InterPro" id="IPR050428">
    <property type="entry name" value="TCS_sensor_his_kinase"/>
</dbReference>
<feature type="domain" description="HAMP" evidence="13">
    <location>
        <begin position="190"/>
        <end position="243"/>
    </location>
</feature>
<proteinExistence type="predicted"/>
<dbReference type="AlphaFoldDB" id="A0A5M3W751"/>
<reference evidence="14 15" key="1">
    <citation type="submission" date="2019-10" db="EMBL/GenBank/DDBJ databases">
        <title>Whole genome shotgun sequence of Acrocarpospora corrugata NBRC 13972.</title>
        <authorList>
            <person name="Ichikawa N."/>
            <person name="Kimura A."/>
            <person name="Kitahashi Y."/>
            <person name="Komaki H."/>
            <person name="Oguchi A."/>
        </authorList>
    </citation>
    <scope>NUCLEOTIDE SEQUENCE [LARGE SCALE GENOMIC DNA]</scope>
    <source>
        <strain evidence="14 15">NBRC 13972</strain>
    </source>
</reference>
<keyword evidence="5" id="KW-0808">Transferase</keyword>
<dbReference type="Pfam" id="PF00512">
    <property type="entry name" value="HisKA"/>
    <property type="match status" value="1"/>
</dbReference>
<dbReference type="PRINTS" id="PR00344">
    <property type="entry name" value="BCTRLSENSOR"/>
</dbReference>
<evidence type="ECO:0000259" key="12">
    <source>
        <dbReference type="PROSITE" id="PS50109"/>
    </source>
</evidence>
<keyword evidence="9" id="KW-0902">Two-component regulatory system</keyword>
<evidence type="ECO:0000256" key="2">
    <source>
        <dbReference type="ARBA" id="ARBA00004236"/>
    </source>
</evidence>
<keyword evidence="4" id="KW-0597">Phosphoprotein</keyword>
<sequence length="464" mass="50012">MVGGGWASLLPHSVRARTTFGVAVMALIFLTVIGVSLDFLVLDRVRVQAFHETQRASTEWIGSFAADGIPSATSSSTSVDLLQLVDSGGQVVAASEAAAGLPPLSALRPPDDDRIQDGTVCSPEGGCILFTASRLLPQTNRLIPGGEAHFVYAGMRQPAILVSHGLEVATAAGVLLVTFLVAWGNWRFATRLMSRVEAIRERMSEITVSDLSLRVPQPPVCDEFGRLAFTVNQTLARLEESVELQRRFASTTSHELRNPLAGLHAQLEEAVLYPGDVDPRETVHKALSVTDRLVAIVDDLLVLSRLRAGAPAVHEPIDLSALIAQETATLADGVPVHVHIDREVKVWGNRIQLIRILSNLVANARRHADAEVEVTAERTDDQAVVTVTDDGDGIAPQDRERVFERFVRLDAARRREPGGSGLGLAISRDIAQAHKGTLLVEDAPRGARFVLRLPLMDTADGPAT</sequence>
<dbReference type="InterPro" id="IPR003594">
    <property type="entry name" value="HATPase_dom"/>
</dbReference>
<gene>
    <name evidence="14" type="ORF">Acor_66940</name>
</gene>
<evidence type="ECO:0000256" key="10">
    <source>
        <dbReference type="ARBA" id="ARBA00023136"/>
    </source>
</evidence>
<feature type="transmembrane region" description="Helical" evidence="11">
    <location>
        <begin position="165"/>
        <end position="186"/>
    </location>
</feature>
<dbReference type="PANTHER" id="PTHR45436">
    <property type="entry name" value="SENSOR HISTIDINE KINASE YKOH"/>
    <property type="match status" value="1"/>
</dbReference>
<keyword evidence="15" id="KW-1185">Reference proteome</keyword>
<dbReference type="SMART" id="SM00304">
    <property type="entry name" value="HAMP"/>
    <property type="match status" value="1"/>
</dbReference>